<evidence type="ECO:0000256" key="4">
    <source>
        <dbReference type="PROSITE-ProRule" id="PRU00176"/>
    </source>
</evidence>
<feature type="compositionally biased region" description="Low complexity" evidence="5">
    <location>
        <begin position="238"/>
        <end position="255"/>
    </location>
</feature>
<keyword evidence="2 4" id="KW-0694">RNA-binding</keyword>
<proteinExistence type="predicted"/>
<comment type="caution">
    <text evidence="7">The sequence shown here is derived from an EMBL/GenBank/DDBJ whole genome shotgun (WGS) entry which is preliminary data.</text>
</comment>
<evidence type="ECO:0000313" key="8">
    <source>
        <dbReference type="Proteomes" id="UP000518752"/>
    </source>
</evidence>
<evidence type="ECO:0000256" key="5">
    <source>
        <dbReference type="SAM" id="MobiDB-lite"/>
    </source>
</evidence>
<reference evidence="7 8" key="1">
    <citation type="journal article" date="2020" name="ISME J.">
        <title>Uncovering the hidden diversity of litter-decomposition mechanisms in mushroom-forming fungi.</title>
        <authorList>
            <person name="Floudas D."/>
            <person name="Bentzer J."/>
            <person name="Ahren D."/>
            <person name="Johansson T."/>
            <person name="Persson P."/>
            <person name="Tunlid A."/>
        </authorList>
    </citation>
    <scope>NUCLEOTIDE SEQUENCE [LARGE SCALE GENOMIC DNA]</scope>
    <source>
        <strain evidence="7 8">CBS 406.79</strain>
    </source>
</reference>
<dbReference type="CDD" id="cd12226">
    <property type="entry name" value="RRM_NOL8"/>
    <property type="match status" value="1"/>
</dbReference>
<dbReference type="PANTHER" id="PTHR48029:SF1">
    <property type="entry name" value="NUCLEOLAR PROTEIN 8"/>
    <property type="match status" value="1"/>
</dbReference>
<dbReference type="GO" id="GO:0003723">
    <property type="term" value="F:RNA binding"/>
    <property type="evidence" value="ECO:0007669"/>
    <property type="project" value="UniProtKB-UniRule"/>
</dbReference>
<feature type="region of interest" description="Disordered" evidence="5">
    <location>
        <begin position="210"/>
        <end position="262"/>
    </location>
</feature>
<feature type="compositionally biased region" description="Basic and acidic residues" evidence="5">
    <location>
        <begin position="312"/>
        <end position="334"/>
    </location>
</feature>
<protein>
    <recommendedName>
        <fullName evidence="6">RRM domain-containing protein</fullName>
    </recommendedName>
</protein>
<dbReference type="InterPro" id="IPR012677">
    <property type="entry name" value="Nucleotide-bd_a/b_plait_sf"/>
</dbReference>
<evidence type="ECO:0000256" key="3">
    <source>
        <dbReference type="ARBA" id="ARBA00023242"/>
    </source>
</evidence>
<dbReference type="Pfam" id="PF00076">
    <property type="entry name" value="RRM_1"/>
    <property type="match status" value="1"/>
</dbReference>
<dbReference type="AlphaFoldDB" id="A0A8H5MCC2"/>
<dbReference type="InterPro" id="IPR034138">
    <property type="entry name" value="NOP8_RRM"/>
</dbReference>
<dbReference type="GO" id="GO:0005730">
    <property type="term" value="C:nucleolus"/>
    <property type="evidence" value="ECO:0007669"/>
    <property type="project" value="UniProtKB-SubCell"/>
</dbReference>
<evidence type="ECO:0000256" key="2">
    <source>
        <dbReference type="ARBA" id="ARBA00022884"/>
    </source>
</evidence>
<accession>A0A8H5MCC2</accession>
<feature type="region of interest" description="Disordered" evidence="5">
    <location>
        <begin position="300"/>
        <end position="388"/>
    </location>
</feature>
<comment type="subcellular location">
    <subcellularLocation>
        <location evidence="1">Nucleus</location>
        <location evidence="1">Nucleolus</location>
    </subcellularLocation>
</comment>
<dbReference type="PROSITE" id="PS50102">
    <property type="entry name" value="RRM"/>
    <property type="match status" value="1"/>
</dbReference>
<keyword evidence="8" id="KW-1185">Reference proteome</keyword>
<dbReference type="OrthoDB" id="21643at2759"/>
<feature type="domain" description="RRM" evidence="6">
    <location>
        <begin position="4"/>
        <end position="84"/>
    </location>
</feature>
<evidence type="ECO:0000313" key="7">
    <source>
        <dbReference type="EMBL" id="KAF5388659.1"/>
    </source>
</evidence>
<keyword evidence="3" id="KW-0539">Nucleus</keyword>
<dbReference type="PANTHER" id="PTHR48029">
    <property type="entry name" value="NUCLEOLAR PROTEIN 8"/>
    <property type="match status" value="1"/>
</dbReference>
<feature type="region of interest" description="Disordered" evidence="5">
    <location>
        <begin position="147"/>
        <end position="179"/>
    </location>
</feature>
<dbReference type="Gene3D" id="3.30.70.330">
    <property type="match status" value="1"/>
</dbReference>
<evidence type="ECO:0000259" key="6">
    <source>
        <dbReference type="PROSITE" id="PS50102"/>
    </source>
</evidence>
<name>A0A8H5MCC2_9AGAR</name>
<dbReference type="SMART" id="SM00360">
    <property type="entry name" value="RRM"/>
    <property type="match status" value="1"/>
</dbReference>
<dbReference type="InterPro" id="IPR035979">
    <property type="entry name" value="RBD_domain_sf"/>
</dbReference>
<feature type="compositionally biased region" description="Basic and acidic residues" evidence="5">
    <location>
        <begin position="210"/>
        <end position="228"/>
    </location>
</feature>
<dbReference type="EMBL" id="JAACJN010000028">
    <property type="protein sequence ID" value="KAF5388659.1"/>
    <property type="molecule type" value="Genomic_DNA"/>
</dbReference>
<evidence type="ECO:0000256" key="1">
    <source>
        <dbReference type="ARBA" id="ARBA00004604"/>
    </source>
</evidence>
<dbReference type="SUPFAM" id="SSF54928">
    <property type="entry name" value="RNA-binding domain, RBD"/>
    <property type="match status" value="1"/>
</dbReference>
<dbReference type="InterPro" id="IPR000504">
    <property type="entry name" value="RRM_dom"/>
</dbReference>
<gene>
    <name evidence="7" type="ORF">D9757_004758</name>
</gene>
<organism evidence="7 8">
    <name type="scientific">Collybiopsis confluens</name>
    <dbReference type="NCBI Taxonomy" id="2823264"/>
    <lineage>
        <taxon>Eukaryota</taxon>
        <taxon>Fungi</taxon>
        <taxon>Dikarya</taxon>
        <taxon>Basidiomycota</taxon>
        <taxon>Agaricomycotina</taxon>
        <taxon>Agaricomycetes</taxon>
        <taxon>Agaricomycetidae</taxon>
        <taxon>Agaricales</taxon>
        <taxon>Marasmiineae</taxon>
        <taxon>Omphalotaceae</taxon>
        <taxon>Collybiopsis</taxon>
    </lineage>
</organism>
<dbReference type="Proteomes" id="UP000518752">
    <property type="component" value="Unassembled WGS sequence"/>
</dbReference>
<feature type="compositionally biased region" description="Polar residues" evidence="5">
    <location>
        <begin position="347"/>
        <end position="362"/>
    </location>
</feature>
<sequence>MITKRLHVSGLTPTITPADLSARFSNFGLVKSLDGFGLLDSVGHPRKFAYVTVEATEAALKKCVSTLSGTTYKGAKLRIGDAKPDYAERISKENSDAEPVQKKRRLHHGKFSGIQAVDMSVVTRENASQRPGWTVMPSGRIIKAMQMRPGKPLPPLPSSLKDTKKLGKKKKSKDPDVRARRRTIDVTRWDGSYITGVFLGEADVENMVESRRSIPVEPSPPKKKESTKAKVPPPPPQLSSAPVPAPTSSVPPSSTDLSHERDQTLSFLQSFLFSSSSKRAPSPIDWDSDVDIDEANVVEAQNLHESGSEYEIVPREEDPDRMDVDVDSEAVHDDEASEDEEAGSANGDVQMQNIPKTTSLGPQSRPPPQNSLKDLFAPREDEGGFSLSNHLNLDLDDDLDFDMVPFPTITPTPASTAIAGQRQFQTTSLPVPPISTNNHSQSSKIQTVALDSKKPFFFPRRKRQVQD</sequence>